<evidence type="ECO:0000313" key="2">
    <source>
        <dbReference type="Proteomes" id="UP000219565"/>
    </source>
</evidence>
<evidence type="ECO:0000313" key="1">
    <source>
        <dbReference type="EMBL" id="SNY89573.1"/>
    </source>
</evidence>
<dbReference type="Proteomes" id="UP000219565">
    <property type="component" value="Unassembled WGS sequence"/>
</dbReference>
<dbReference type="OrthoDB" id="4551716at2"/>
<sequence>METVELDPPVVAAPNRTGLVLDVATVGLVNPLAIGEEPTRPYIQCTDERVFLLPTALRDWAIDVIAQHHACLSAGDTPMFPRQIEFGVLDGGMYAELL</sequence>
<reference evidence="1 2" key="1">
    <citation type="submission" date="2017-09" db="EMBL/GenBank/DDBJ databases">
        <authorList>
            <person name="Ehlers B."/>
            <person name="Leendertz F.H."/>
        </authorList>
    </citation>
    <scope>NUCLEOTIDE SEQUENCE [LARGE SCALE GENOMIC DNA]</scope>
    <source>
        <strain evidence="1 2">DSM 45537</strain>
    </source>
</reference>
<dbReference type="RefSeq" id="WP_067788097.1">
    <property type="nucleotide sequence ID" value="NZ_JAMTCV010000012.1"/>
</dbReference>
<dbReference type="EMBL" id="OBEG01000009">
    <property type="protein sequence ID" value="SNY89573.1"/>
    <property type="molecule type" value="Genomic_DNA"/>
</dbReference>
<accession>A0A285LYN5</accession>
<proteinExistence type="predicted"/>
<organism evidence="1 2">
    <name type="scientific">Nocardia amikacinitolerans</name>
    <dbReference type="NCBI Taxonomy" id="756689"/>
    <lineage>
        <taxon>Bacteria</taxon>
        <taxon>Bacillati</taxon>
        <taxon>Actinomycetota</taxon>
        <taxon>Actinomycetes</taxon>
        <taxon>Mycobacteriales</taxon>
        <taxon>Nocardiaceae</taxon>
        <taxon>Nocardia</taxon>
    </lineage>
</organism>
<protein>
    <submittedName>
        <fullName evidence="1">Uncharacterized protein</fullName>
    </submittedName>
</protein>
<dbReference type="AlphaFoldDB" id="A0A285LYN5"/>
<keyword evidence="2" id="KW-1185">Reference proteome</keyword>
<name>A0A285LYN5_9NOCA</name>
<gene>
    <name evidence="1" type="ORF">SAMN04244553_6592</name>
</gene>